<evidence type="ECO:0000259" key="4">
    <source>
        <dbReference type="PROSITE" id="PS50932"/>
    </source>
</evidence>
<dbReference type="GO" id="GO:0003700">
    <property type="term" value="F:DNA-binding transcription factor activity"/>
    <property type="evidence" value="ECO:0007669"/>
    <property type="project" value="TreeGrafter"/>
</dbReference>
<keyword evidence="6" id="KW-1185">Reference proteome</keyword>
<dbReference type="OrthoDB" id="3227375at2"/>
<dbReference type="PANTHER" id="PTHR30146:SF153">
    <property type="entry name" value="LACTOSE OPERON REPRESSOR"/>
    <property type="match status" value="1"/>
</dbReference>
<dbReference type="PANTHER" id="PTHR30146">
    <property type="entry name" value="LACI-RELATED TRANSCRIPTIONAL REPRESSOR"/>
    <property type="match status" value="1"/>
</dbReference>
<gene>
    <name evidence="5" type="ORF">BCHO_0566</name>
</gene>
<evidence type="ECO:0000256" key="3">
    <source>
        <dbReference type="ARBA" id="ARBA00023163"/>
    </source>
</evidence>
<dbReference type="InterPro" id="IPR028082">
    <property type="entry name" value="Peripla_BP_I"/>
</dbReference>
<dbReference type="Proteomes" id="UP000028995">
    <property type="component" value="Unassembled WGS sequence"/>
</dbReference>
<organism evidence="5 6">
    <name type="scientific">Bifidobacterium choerinum</name>
    <dbReference type="NCBI Taxonomy" id="35760"/>
    <lineage>
        <taxon>Bacteria</taxon>
        <taxon>Bacillati</taxon>
        <taxon>Actinomycetota</taxon>
        <taxon>Actinomycetes</taxon>
        <taxon>Bifidobacteriales</taxon>
        <taxon>Bifidobacteriaceae</taxon>
        <taxon>Bifidobacterium</taxon>
    </lineage>
</organism>
<comment type="caution">
    <text evidence="5">The sequence shown here is derived from an EMBL/GenBank/DDBJ whole genome shotgun (WGS) entry which is preliminary data.</text>
</comment>
<dbReference type="eggNOG" id="COG1609">
    <property type="taxonomic scope" value="Bacteria"/>
</dbReference>
<dbReference type="AlphaFoldDB" id="A0A087AIB9"/>
<evidence type="ECO:0000313" key="5">
    <source>
        <dbReference type="EMBL" id="KFI58519.1"/>
    </source>
</evidence>
<dbReference type="InterPro" id="IPR000843">
    <property type="entry name" value="HTH_LacI"/>
</dbReference>
<name>A0A087AIB9_9BIFI</name>
<accession>A0A087AIB9</accession>
<dbReference type="CDD" id="cd01392">
    <property type="entry name" value="HTH_LacI"/>
    <property type="match status" value="1"/>
</dbReference>
<evidence type="ECO:0000256" key="1">
    <source>
        <dbReference type="ARBA" id="ARBA00023015"/>
    </source>
</evidence>
<keyword evidence="1" id="KW-0805">Transcription regulation</keyword>
<evidence type="ECO:0000256" key="2">
    <source>
        <dbReference type="ARBA" id="ARBA00023125"/>
    </source>
</evidence>
<sequence>MEARRIRLADIAETTGYSLGTVSKVLNGRSDISDEARSTIDAALKNSGYRRHGQKKVSQRYVEVVFQDLDTIWALEVLRGVLHETRRYPDISVITTESGTRQHPDDDWIDGVLRRKPFGVIFIFANVTEAEKAKLRINGIPYVIFDPSGEPANDDFSVQADNWAGGVLATRHLLALGHKRIGIITGPEEMMCSRARLDGYTSALAEQGIAVDPTLVTEGNFTTAGGYAQAMELLGNPHRPTAIFAGSDLQAMGVYEAARQNRLRIPEDLSVVGFDDVQAAAFLGPALTTVRQPLQDMAAVSTRMLLDTAEGRPTQHHVILPTSLVVRGSTRELR</sequence>
<dbReference type="SMART" id="SM00354">
    <property type="entry name" value="HTH_LACI"/>
    <property type="match status" value="1"/>
</dbReference>
<dbReference type="InterPro" id="IPR010982">
    <property type="entry name" value="Lambda_DNA-bd_dom_sf"/>
</dbReference>
<dbReference type="SUPFAM" id="SSF53822">
    <property type="entry name" value="Periplasmic binding protein-like I"/>
    <property type="match status" value="1"/>
</dbReference>
<keyword evidence="2" id="KW-0238">DNA-binding</keyword>
<dbReference type="Gene3D" id="1.10.260.40">
    <property type="entry name" value="lambda repressor-like DNA-binding domains"/>
    <property type="match status" value="1"/>
</dbReference>
<dbReference type="InterPro" id="IPR046335">
    <property type="entry name" value="LacI/GalR-like_sensor"/>
</dbReference>
<dbReference type="Gene3D" id="3.40.50.2300">
    <property type="match status" value="2"/>
</dbReference>
<dbReference type="EMBL" id="JGYU01000001">
    <property type="protein sequence ID" value="KFI58519.1"/>
    <property type="molecule type" value="Genomic_DNA"/>
</dbReference>
<dbReference type="CDD" id="cd06296">
    <property type="entry name" value="PBP1_CatR-like"/>
    <property type="match status" value="1"/>
</dbReference>
<protein>
    <submittedName>
        <fullName evidence="5">LacI family transcriptional regulator</fullName>
    </submittedName>
</protein>
<dbReference type="STRING" id="35760.BCHO_0566"/>
<dbReference type="SUPFAM" id="SSF47413">
    <property type="entry name" value="lambda repressor-like DNA-binding domains"/>
    <property type="match status" value="1"/>
</dbReference>
<reference evidence="5 6" key="1">
    <citation type="submission" date="2014-03" db="EMBL/GenBank/DDBJ databases">
        <title>Genomics of Bifidobacteria.</title>
        <authorList>
            <person name="Ventura M."/>
            <person name="Milani C."/>
            <person name="Lugli G.A."/>
        </authorList>
    </citation>
    <scope>NUCLEOTIDE SEQUENCE [LARGE SCALE GENOMIC DNA]</scope>
    <source>
        <strain evidence="5 6">LMG 10510</strain>
    </source>
</reference>
<evidence type="ECO:0000313" key="6">
    <source>
        <dbReference type="Proteomes" id="UP000028995"/>
    </source>
</evidence>
<dbReference type="GO" id="GO:0000976">
    <property type="term" value="F:transcription cis-regulatory region binding"/>
    <property type="evidence" value="ECO:0007669"/>
    <property type="project" value="TreeGrafter"/>
</dbReference>
<keyword evidence="3" id="KW-0804">Transcription</keyword>
<dbReference type="Pfam" id="PF13377">
    <property type="entry name" value="Peripla_BP_3"/>
    <property type="match status" value="1"/>
</dbReference>
<dbReference type="RefSeq" id="WP_024540323.1">
    <property type="nucleotide sequence ID" value="NZ_JBQKLO010000014.1"/>
</dbReference>
<feature type="domain" description="HTH lacI-type" evidence="4">
    <location>
        <begin position="6"/>
        <end position="60"/>
    </location>
</feature>
<proteinExistence type="predicted"/>
<dbReference type="Pfam" id="PF00356">
    <property type="entry name" value="LacI"/>
    <property type="match status" value="1"/>
</dbReference>
<dbReference type="PROSITE" id="PS50932">
    <property type="entry name" value="HTH_LACI_2"/>
    <property type="match status" value="1"/>
</dbReference>